<accession>A0A182TC75</accession>
<name>A0A182TC75_9DIPT</name>
<keyword evidence="1" id="KW-0812">Transmembrane</keyword>
<evidence type="ECO:0000313" key="3">
    <source>
        <dbReference type="Proteomes" id="UP000075901"/>
    </source>
</evidence>
<dbReference type="Proteomes" id="UP000075901">
    <property type="component" value="Unassembled WGS sequence"/>
</dbReference>
<reference evidence="3" key="1">
    <citation type="submission" date="2013-09" db="EMBL/GenBank/DDBJ databases">
        <title>The Genome Sequence of Anopheles maculatus species B.</title>
        <authorList>
            <consortium name="The Broad Institute Genomics Platform"/>
            <person name="Neafsey D.E."/>
            <person name="Besansky N."/>
            <person name="Howell P."/>
            <person name="Walton C."/>
            <person name="Young S.K."/>
            <person name="Zeng Q."/>
            <person name="Gargeya S."/>
            <person name="Fitzgerald M."/>
            <person name="Haas B."/>
            <person name="Abouelleil A."/>
            <person name="Allen A.W."/>
            <person name="Alvarado L."/>
            <person name="Arachchi H.M."/>
            <person name="Berlin A.M."/>
            <person name="Chapman S.B."/>
            <person name="Gainer-Dewar J."/>
            <person name="Goldberg J."/>
            <person name="Griggs A."/>
            <person name="Gujja S."/>
            <person name="Hansen M."/>
            <person name="Howarth C."/>
            <person name="Imamovic A."/>
            <person name="Ireland A."/>
            <person name="Larimer J."/>
            <person name="McCowan C."/>
            <person name="Murphy C."/>
            <person name="Pearson M."/>
            <person name="Poon T.W."/>
            <person name="Priest M."/>
            <person name="Roberts A."/>
            <person name="Saif S."/>
            <person name="Shea T."/>
            <person name="Sisk P."/>
            <person name="Sykes S."/>
            <person name="Wortman J."/>
            <person name="Nusbaum C."/>
            <person name="Birren B."/>
        </authorList>
    </citation>
    <scope>NUCLEOTIDE SEQUENCE [LARGE SCALE GENOMIC DNA]</scope>
    <source>
        <strain evidence="3">maculatus3</strain>
    </source>
</reference>
<dbReference type="EnsemblMetazoa" id="AMAM023929-RA">
    <property type="protein sequence ID" value="AMAM023929-PA"/>
    <property type="gene ID" value="AMAM023929"/>
</dbReference>
<dbReference type="AlphaFoldDB" id="A0A182TC75"/>
<proteinExistence type="predicted"/>
<feature type="transmembrane region" description="Helical" evidence="1">
    <location>
        <begin position="52"/>
        <end position="73"/>
    </location>
</feature>
<protein>
    <recommendedName>
        <fullName evidence="4">Lipase domain-containing protein</fullName>
    </recommendedName>
</protein>
<reference evidence="2" key="2">
    <citation type="submission" date="2020-05" db="UniProtKB">
        <authorList>
            <consortium name="EnsemblMetazoa"/>
        </authorList>
    </citation>
    <scope>IDENTIFICATION</scope>
    <source>
        <strain evidence="2">maculatus3</strain>
    </source>
</reference>
<keyword evidence="1" id="KW-0472">Membrane</keyword>
<evidence type="ECO:0000313" key="2">
    <source>
        <dbReference type="EnsemblMetazoa" id="AMAM023929-PA"/>
    </source>
</evidence>
<evidence type="ECO:0008006" key="4">
    <source>
        <dbReference type="Google" id="ProtNLM"/>
    </source>
</evidence>
<keyword evidence="1" id="KW-1133">Transmembrane helix</keyword>
<sequence length="136" mass="14969">MARVKPADRPATDFGGCSRYGLVAVVQTVGCGKGTSVWFECLKFLLQRGISMVLLVKIILSSMLISGGVMIYAQAQHLLAQALYLGDPDSFNSTREDCVWKRGNGQDVCPDEDISIYLYTSGIVKDKFKVSKQILR</sequence>
<keyword evidence="3" id="KW-1185">Reference proteome</keyword>
<organism evidence="2 3">
    <name type="scientific">Anopheles maculatus</name>
    <dbReference type="NCBI Taxonomy" id="74869"/>
    <lineage>
        <taxon>Eukaryota</taxon>
        <taxon>Metazoa</taxon>
        <taxon>Ecdysozoa</taxon>
        <taxon>Arthropoda</taxon>
        <taxon>Hexapoda</taxon>
        <taxon>Insecta</taxon>
        <taxon>Pterygota</taxon>
        <taxon>Neoptera</taxon>
        <taxon>Endopterygota</taxon>
        <taxon>Diptera</taxon>
        <taxon>Nematocera</taxon>
        <taxon>Culicoidea</taxon>
        <taxon>Culicidae</taxon>
        <taxon>Anophelinae</taxon>
        <taxon>Anopheles</taxon>
        <taxon>Anopheles maculatus group</taxon>
    </lineage>
</organism>
<evidence type="ECO:0000256" key="1">
    <source>
        <dbReference type="SAM" id="Phobius"/>
    </source>
</evidence>
<dbReference type="VEuPathDB" id="VectorBase:AMAM023929"/>